<keyword evidence="1" id="KW-0547">Nucleotide-binding</keyword>
<evidence type="ECO:0000256" key="4">
    <source>
        <dbReference type="ARBA" id="ARBA00022840"/>
    </source>
</evidence>
<dbReference type="PROSITE" id="PS51194">
    <property type="entry name" value="HELICASE_CTER"/>
    <property type="match status" value="1"/>
</dbReference>
<dbReference type="GO" id="GO:0003724">
    <property type="term" value="F:RNA helicase activity"/>
    <property type="evidence" value="ECO:0007669"/>
    <property type="project" value="TreeGrafter"/>
</dbReference>
<feature type="region of interest" description="Disordered" evidence="5">
    <location>
        <begin position="1"/>
        <end position="49"/>
    </location>
</feature>
<dbReference type="SMART" id="SM00490">
    <property type="entry name" value="HELICc"/>
    <property type="match status" value="1"/>
</dbReference>
<dbReference type="GO" id="GO:0016787">
    <property type="term" value="F:hydrolase activity"/>
    <property type="evidence" value="ECO:0007669"/>
    <property type="project" value="UniProtKB-KW"/>
</dbReference>
<proteinExistence type="predicted"/>
<evidence type="ECO:0000313" key="9">
    <source>
        <dbReference type="Proteomes" id="UP000037460"/>
    </source>
</evidence>
<dbReference type="SMART" id="SM00487">
    <property type="entry name" value="DEXDc"/>
    <property type="match status" value="1"/>
</dbReference>
<dbReference type="PROSITE" id="PS51192">
    <property type="entry name" value="HELICASE_ATP_BIND_1"/>
    <property type="match status" value="1"/>
</dbReference>
<accession>A0A0M0JLY1</accession>
<dbReference type="GO" id="GO:0005829">
    <property type="term" value="C:cytosol"/>
    <property type="evidence" value="ECO:0007669"/>
    <property type="project" value="TreeGrafter"/>
</dbReference>
<dbReference type="InterPro" id="IPR001650">
    <property type="entry name" value="Helicase_C-like"/>
</dbReference>
<dbReference type="EMBL" id="JWZX01002736">
    <property type="protein sequence ID" value="KOO27278.1"/>
    <property type="molecule type" value="Genomic_DNA"/>
</dbReference>
<dbReference type="InterPro" id="IPR027417">
    <property type="entry name" value="P-loop_NTPase"/>
</dbReference>
<dbReference type="GO" id="GO:0003676">
    <property type="term" value="F:nucleic acid binding"/>
    <property type="evidence" value="ECO:0007669"/>
    <property type="project" value="InterPro"/>
</dbReference>
<dbReference type="InterPro" id="IPR011545">
    <property type="entry name" value="DEAD/DEAH_box_helicase_dom"/>
</dbReference>
<dbReference type="PANTHER" id="PTHR47959:SF13">
    <property type="entry name" value="ATP-DEPENDENT RNA HELICASE RHLE"/>
    <property type="match status" value="1"/>
</dbReference>
<dbReference type="Proteomes" id="UP000037460">
    <property type="component" value="Unassembled WGS sequence"/>
</dbReference>
<gene>
    <name evidence="8" type="ORF">Ctob_002892</name>
</gene>
<protein>
    <submittedName>
        <fullName evidence="8">ATP-dependent RNA helicase</fullName>
    </submittedName>
</protein>
<dbReference type="Pfam" id="PF00271">
    <property type="entry name" value="Helicase_C"/>
    <property type="match status" value="1"/>
</dbReference>
<dbReference type="Pfam" id="PF00270">
    <property type="entry name" value="DEAD"/>
    <property type="match status" value="1"/>
</dbReference>
<evidence type="ECO:0000256" key="1">
    <source>
        <dbReference type="ARBA" id="ARBA00022741"/>
    </source>
</evidence>
<dbReference type="OrthoDB" id="10256233at2759"/>
<dbReference type="SUPFAM" id="SSF52540">
    <property type="entry name" value="P-loop containing nucleoside triphosphate hydrolases"/>
    <property type="match status" value="1"/>
</dbReference>
<reference evidence="9" key="1">
    <citation type="journal article" date="2015" name="PLoS Genet.">
        <title>Genome Sequence and Transcriptome Analyses of Chrysochromulina tobin: Metabolic Tools for Enhanced Algal Fitness in the Prominent Order Prymnesiales (Haptophyceae).</title>
        <authorList>
            <person name="Hovde B.T."/>
            <person name="Deodato C.R."/>
            <person name="Hunsperger H.M."/>
            <person name="Ryken S.A."/>
            <person name="Yost W."/>
            <person name="Jha R.K."/>
            <person name="Patterson J."/>
            <person name="Monnat R.J. Jr."/>
            <person name="Barlow S.B."/>
            <person name="Starkenburg S.R."/>
            <person name="Cattolico R.A."/>
        </authorList>
    </citation>
    <scope>NUCLEOTIDE SEQUENCE</scope>
    <source>
        <strain evidence="9">CCMP291</strain>
    </source>
</reference>
<dbReference type="AlphaFoldDB" id="A0A0M0JLY1"/>
<comment type="caution">
    <text evidence="8">The sequence shown here is derived from an EMBL/GenBank/DDBJ whole genome shotgun (WGS) entry which is preliminary data.</text>
</comment>
<dbReference type="InterPro" id="IPR014001">
    <property type="entry name" value="Helicase_ATP-bd"/>
</dbReference>
<dbReference type="InterPro" id="IPR050079">
    <property type="entry name" value="DEAD_box_RNA_helicase"/>
</dbReference>
<dbReference type="Gene3D" id="3.40.50.300">
    <property type="entry name" value="P-loop containing nucleotide triphosphate hydrolases"/>
    <property type="match status" value="2"/>
</dbReference>
<keyword evidence="3 8" id="KW-0347">Helicase</keyword>
<keyword evidence="9" id="KW-1185">Reference proteome</keyword>
<feature type="domain" description="Helicase ATP-binding" evidence="6">
    <location>
        <begin position="85"/>
        <end position="184"/>
    </location>
</feature>
<keyword evidence="2" id="KW-0378">Hydrolase</keyword>
<organism evidence="8 9">
    <name type="scientific">Chrysochromulina tobinii</name>
    <dbReference type="NCBI Taxonomy" id="1460289"/>
    <lineage>
        <taxon>Eukaryota</taxon>
        <taxon>Haptista</taxon>
        <taxon>Haptophyta</taxon>
        <taxon>Prymnesiophyceae</taxon>
        <taxon>Prymnesiales</taxon>
        <taxon>Chrysochromulinaceae</taxon>
        <taxon>Chrysochromulina</taxon>
    </lineage>
</organism>
<evidence type="ECO:0000256" key="2">
    <source>
        <dbReference type="ARBA" id="ARBA00022801"/>
    </source>
</evidence>
<evidence type="ECO:0000259" key="7">
    <source>
        <dbReference type="PROSITE" id="PS51194"/>
    </source>
</evidence>
<keyword evidence="4" id="KW-0067">ATP-binding</keyword>
<dbReference type="CDD" id="cd18787">
    <property type="entry name" value="SF2_C_DEAD"/>
    <property type="match status" value="1"/>
</dbReference>
<feature type="domain" description="Helicase C-terminal" evidence="7">
    <location>
        <begin position="264"/>
        <end position="412"/>
    </location>
</feature>
<feature type="compositionally biased region" description="Acidic residues" evidence="5">
    <location>
        <begin position="12"/>
        <end position="21"/>
    </location>
</feature>
<dbReference type="GO" id="GO:0005524">
    <property type="term" value="F:ATP binding"/>
    <property type="evidence" value="ECO:0007669"/>
    <property type="project" value="UniProtKB-KW"/>
</dbReference>
<evidence type="ECO:0000256" key="3">
    <source>
        <dbReference type="ARBA" id="ARBA00022806"/>
    </source>
</evidence>
<sequence>MSKRALARGPSVEDDDSSDDEPVAKKKKQNKQLVAPPEKIGSMRPAAWTQQRLTATPIRKNVWEGELPEPAVDEEAVDGVRAEALYGGEPREEQAEAMEGAFHVLVATAGRCTDMLSSGHVSLARVGCLVLDEADQLLTLGFSVQVSQVLSQIRPDRQMLLFSATLSERLETVVGKWFTKPPLRIYADEAVNMNGSRSNELCGLLAELGHTVSAEGSGFEELGAGPFASQRSAVMGTIDGVGQRGGLKGHLLKGHYTSSATAAAVGAALGGPRRNAPRVMVFVNEIAMLRKLAIRLRKRAVKCEVLHGELSQREREEALQQFKAGARPVLLTSDLAARGLDIARLPAIVNYDVPPSTASYLHRAGRTGRKGAPGLVVTFVRRDVPSRHFATQSRALFKRAGLPIPEALRSLLRKPVDAAQRTPRKPVDGDAGLAGASLLDFAAMAAVPREPCEIGA</sequence>
<evidence type="ECO:0000256" key="5">
    <source>
        <dbReference type="SAM" id="MobiDB-lite"/>
    </source>
</evidence>
<name>A0A0M0JLY1_9EUKA</name>
<dbReference type="PANTHER" id="PTHR47959">
    <property type="entry name" value="ATP-DEPENDENT RNA HELICASE RHLE-RELATED"/>
    <property type="match status" value="1"/>
</dbReference>
<evidence type="ECO:0000313" key="8">
    <source>
        <dbReference type="EMBL" id="KOO27278.1"/>
    </source>
</evidence>
<evidence type="ECO:0000259" key="6">
    <source>
        <dbReference type="PROSITE" id="PS51192"/>
    </source>
</evidence>